<organism evidence="7 8">
    <name type="scientific">Streptomyces justiciae</name>
    <dbReference type="NCBI Taxonomy" id="2780140"/>
    <lineage>
        <taxon>Bacteria</taxon>
        <taxon>Bacillati</taxon>
        <taxon>Actinomycetota</taxon>
        <taxon>Actinomycetes</taxon>
        <taxon>Kitasatosporales</taxon>
        <taxon>Streptomycetaceae</taxon>
        <taxon>Streptomyces</taxon>
    </lineage>
</organism>
<feature type="compositionally biased region" description="Pro residues" evidence="5">
    <location>
        <begin position="72"/>
        <end position="84"/>
    </location>
</feature>
<feature type="region of interest" description="Disordered" evidence="5">
    <location>
        <begin position="66"/>
        <end position="96"/>
    </location>
</feature>
<accession>A0ABU3M7M9</accession>
<sequence length="242" mass="26743">MSRIEEFEEARPLLYALARRMLGNADQAEAAVHQAWLRYDTCGQQPPPAREFLTAAVARICTDMLRSRRPPHPPYTSPRPPEPLPSDAHPDLPRPREPVETLTAAALRLLERLSPLERAAFVLRDLFGCDTEEIASAMGCTEAACHQLVAAVPRAYDGGGKTPPWPQRITGAEQVARVLAAIMPALVHIGVTMQPQQVGHRPGAVFRDRNGRVLSTLTLDIHDGRIHAIRWVTDPYQQPAPT</sequence>
<dbReference type="InterPro" id="IPR052704">
    <property type="entry name" value="ECF_Sigma-70_Domain"/>
</dbReference>
<keyword evidence="3" id="KW-0731">Sigma factor</keyword>
<comment type="similarity">
    <text evidence="1">Belongs to the sigma-70 factor family. ECF subfamily.</text>
</comment>
<dbReference type="Gene3D" id="1.10.1740.10">
    <property type="match status" value="1"/>
</dbReference>
<evidence type="ECO:0000256" key="4">
    <source>
        <dbReference type="ARBA" id="ARBA00023163"/>
    </source>
</evidence>
<reference evidence="8" key="1">
    <citation type="submission" date="2023-07" db="EMBL/GenBank/DDBJ databases">
        <title>Draft genome sequence of the endophytic actinobacterium Streptomyces justiciae WPN32, a potential antibiotic producer.</title>
        <authorList>
            <person name="Yasawong M."/>
            <person name="Pana W."/>
            <person name="Ganta P."/>
            <person name="Santapan N."/>
            <person name="Songngamsuk T."/>
            <person name="Phatcharaharikarn M."/>
            <person name="Kerdtoob S."/>
            <person name="Nantapong N."/>
        </authorList>
    </citation>
    <scope>NUCLEOTIDE SEQUENCE [LARGE SCALE GENOMIC DNA]</scope>
    <source>
        <strain evidence="8">WPN32</strain>
    </source>
</reference>
<comment type="caution">
    <text evidence="7">The sequence shown here is derived from an EMBL/GenBank/DDBJ whole genome shotgun (WGS) entry which is preliminary data.</text>
</comment>
<dbReference type="Pfam" id="PF08281">
    <property type="entry name" value="Sigma70_r4_2"/>
    <property type="match status" value="1"/>
</dbReference>
<keyword evidence="4" id="KW-0804">Transcription</keyword>
<evidence type="ECO:0000256" key="1">
    <source>
        <dbReference type="ARBA" id="ARBA00010641"/>
    </source>
</evidence>
<dbReference type="Gene3D" id="1.10.10.10">
    <property type="entry name" value="Winged helix-like DNA-binding domain superfamily/Winged helix DNA-binding domain"/>
    <property type="match status" value="1"/>
</dbReference>
<dbReference type="Proteomes" id="UP001257948">
    <property type="component" value="Unassembled WGS sequence"/>
</dbReference>
<keyword evidence="8" id="KW-1185">Reference proteome</keyword>
<keyword evidence="2" id="KW-0805">Transcription regulation</keyword>
<dbReference type="PANTHER" id="PTHR30173">
    <property type="entry name" value="SIGMA 19 FACTOR"/>
    <property type="match status" value="1"/>
</dbReference>
<dbReference type="PANTHER" id="PTHR30173:SF36">
    <property type="entry name" value="ECF RNA POLYMERASE SIGMA FACTOR SIGJ"/>
    <property type="match status" value="1"/>
</dbReference>
<protein>
    <submittedName>
        <fullName evidence="7">Sigma factor-like helix-turn-helix DNA-binding protein</fullName>
    </submittedName>
</protein>
<evidence type="ECO:0000313" key="7">
    <source>
        <dbReference type="EMBL" id="MDT7847520.1"/>
    </source>
</evidence>
<dbReference type="InterPro" id="IPR013325">
    <property type="entry name" value="RNA_pol_sigma_r2"/>
</dbReference>
<name>A0ABU3M7M9_9ACTN</name>
<dbReference type="InterPro" id="IPR036388">
    <property type="entry name" value="WH-like_DNA-bd_sf"/>
</dbReference>
<evidence type="ECO:0000256" key="3">
    <source>
        <dbReference type="ARBA" id="ARBA00023082"/>
    </source>
</evidence>
<dbReference type="SUPFAM" id="SSF88946">
    <property type="entry name" value="Sigma2 domain of RNA polymerase sigma factors"/>
    <property type="match status" value="1"/>
</dbReference>
<gene>
    <name evidence="7" type="ORF">RQC66_43090</name>
</gene>
<evidence type="ECO:0000313" key="8">
    <source>
        <dbReference type="Proteomes" id="UP001257948"/>
    </source>
</evidence>
<feature type="domain" description="RNA polymerase sigma factor 70 region 4 type 2" evidence="6">
    <location>
        <begin position="105"/>
        <end position="149"/>
    </location>
</feature>
<proteinExistence type="inferred from homology"/>
<evidence type="ECO:0000259" key="6">
    <source>
        <dbReference type="Pfam" id="PF08281"/>
    </source>
</evidence>
<dbReference type="InterPro" id="IPR013324">
    <property type="entry name" value="RNA_pol_sigma_r3/r4-like"/>
</dbReference>
<evidence type="ECO:0000256" key="2">
    <source>
        <dbReference type="ARBA" id="ARBA00023015"/>
    </source>
</evidence>
<dbReference type="SUPFAM" id="SSF88659">
    <property type="entry name" value="Sigma3 and sigma4 domains of RNA polymerase sigma factors"/>
    <property type="match status" value="1"/>
</dbReference>
<dbReference type="RefSeq" id="WP_314207704.1">
    <property type="nucleotide sequence ID" value="NZ_JAVTLL010000052.1"/>
</dbReference>
<dbReference type="InterPro" id="IPR013249">
    <property type="entry name" value="RNA_pol_sigma70_r4_t2"/>
</dbReference>
<evidence type="ECO:0000256" key="5">
    <source>
        <dbReference type="SAM" id="MobiDB-lite"/>
    </source>
</evidence>
<dbReference type="EMBL" id="JAVTLL010000052">
    <property type="protein sequence ID" value="MDT7847520.1"/>
    <property type="molecule type" value="Genomic_DNA"/>
</dbReference>